<keyword evidence="5" id="KW-0347">Helicase</keyword>
<dbReference type="GO" id="GO:0006289">
    <property type="term" value="P:nucleotide-excision repair"/>
    <property type="evidence" value="ECO:0007669"/>
    <property type="project" value="TreeGrafter"/>
</dbReference>
<dbReference type="OrthoDB" id="3197455at2"/>
<dbReference type="SUPFAM" id="SSF52540">
    <property type="entry name" value="P-loop containing nucleoside triphosphate hydrolases"/>
    <property type="match status" value="2"/>
</dbReference>
<comment type="caution">
    <text evidence="5">The sequence shown here is derived from an EMBL/GenBank/DDBJ whole genome shotgun (WGS) entry which is preliminary data.</text>
</comment>
<dbReference type="Pfam" id="PF09369">
    <property type="entry name" value="MZB"/>
    <property type="match status" value="1"/>
</dbReference>
<dbReference type="InterPro" id="IPR001650">
    <property type="entry name" value="Helicase_C-like"/>
</dbReference>
<dbReference type="InterPro" id="IPR011545">
    <property type="entry name" value="DEAD/DEAH_box_helicase_dom"/>
</dbReference>
<dbReference type="Pfam" id="PF00271">
    <property type="entry name" value="Helicase_C"/>
    <property type="match status" value="1"/>
</dbReference>
<feature type="domain" description="Helicase C-terminal" evidence="4">
    <location>
        <begin position="1000"/>
        <end position="1162"/>
    </location>
</feature>
<dbReference type="GO" id="GO:0036297">
    <property type="term" value="P:interstrand cross-link repair"/>
    <property type="evidence" value="ECO:0007669"/>
    <property type="project" value="TreeGrafter"/>
</dbReference>
<accession>A0A495Y2T7</accession>
<proteinExistence type="predicted"/>
<dbReference type="Proteomes" id="UP000278440">
    <property type="component" value="Unassembled WGS sequence"/>
</dbReference>
<feature type="domain" description="Helicase ATP-binding" evidence="3">
    <location>
        <begin position="95"/>
        <end position="313"/>
    </location>
</feature>
<dbReference type="SMART" id="SM00487">
    <property type="entry name" value="DEXDc"/>
    <property type="match status" value="1"/>
</dbReference>
<evidence type="ECO:0000259" key="4">
    <source>
        <dbReference type="PROSITE" id="PS51194"/>
    </source>
</evidence>
<sequence length="2160" mass="234613">MAELLPSLQAGALRQGIVDYLTTTFALADPEAAQALTEFLSDAEDGIFRGPYLRLRLPYRPADDGWQRSLDWDPGLVPYGHQAAAYARLTTNDLGPDKPRPLPTLVTTGTGSGKTETFLHPILDHVVRANRAGVTGMKALILYPMNALANDQAGRLTHLLTTRPELASVTAGIYTGEQDPEHRTIVSKRGLINDRGAMRSLAPDILLTNYKMLDQLLLRQDDQPIWKQSATSLTYLVLDEFHTYDGAQGTDVAMLLRRLGMALKSHWPDEDSSITEADRARPLGKITPVATSATLGDRGDPSTMVGFAHTVFGDDFGPDSVITESRLSLDEWVGSAVSEVSAQQLAPRRLRDLTEAELRGLVGRCDRLRDDPEALTREVFDALLEGVPEGDERGAARFPNGDDPATAEAFLGVSRVLPDVQALATAAVEATRREDLLEVIFPTETAADGTTELHLRALDHLVADLSHVRAIAGHGAITVELTLWVRELTRIDRDASLVTAYRWSDDGARLGGTDEEPYAQSFPALYCRHCGRSGWGVELAAVGSDLQNDDTTIRRRHALKEGRFRPLLAAPAEADFSIGLGPSGEAERIENLLWFDTDHRTLLTKMPEPDDERLRAGRILPVLTHVGVEADDLSRKDTCPSCLQEDGIRFLGSAIATLLSVTLSTLFGEAALDPREKKSLVFTDSVQDAAHRAGFVEARSHTLTFRAMLRDAIGAGPCTLDELVERVFQRGQADPFSRYRMVPPDCIDRDEFDGWWKPNASVGRMSQARARVKRRLLFDTTLEFGLQSSFGRTLERTGSVAVQVEAGSPARLASLAKAALDLEGVQDTLDAPLSATPEADLVAWVRGVLEHMRQKGGIAHEWLSKYIASDGRRFFIWGGRPRTQGMPAFPSGRAAPAFPRVGGATMREPLLDPVTSPQSWYANWTAKTLRVSPRHGAVLAKALLDRLAKEDVLTASVTESGGTVFALAPSSIVIAPITDDELAKPTTLLVCDVCRTHLDGTTTVVEQLDGSRCTSVRCPGHLVSTPRSENFYRDLYASSDMRRIVSREHSSLLEDDVRLEYERAFRSGGTDPGAPNVLVATPTLEMGIDIGDLSTVLLASLPRTVASYLQRVGRAGRLTGNSLNVAFVTGRGEHLPRLGDPLSVINGEVRPPATYLNAEEILQRQYIASVIDRMARNPSQFIPSKAGLAMESAGYGTFLGDLVTEAENHADEYLEEFLETFDNLKPETQEMLRAWATPQEAAGEVDWGTSGLARLVYAASQRWGQLDLDLAHRRQEILAKLPELKAAAESPAASDDDKRDFRSAESTLKLVGRHHNDHRNKHWISSLEEYGLLPNYTLVDDSVTLDVAVTWRDPETNAYMSEQRTFNRVASLALRDFAPGATFYARGLEMDVDGLDLGTETNLIRPWAWCDVCGYACDLAPAGNQITVTSCPRCGSSQIADAAQRFEVVEMTRVLSEVRRDESRINDSSDERKKTRFVIAVAPDLNPANVTRQWAVTGGTFGIAHYRSMDIRWLNAGRASVSGMSARGVAGQQLPNTMFRVCAACGKADSHANANNRHEHRPWCRYRDASAEDARVVGLTRTLTTQAVVLSLPLQVTLGDSFAVPSLAAAVLLGLRERMGGNPDHLEVATIPAPIPGGAQGEVRDALLLHDIVPGGTGYLADLAEPEEMWDLLATALQVVALCPCKDENRMACHRCLLPFSFGLGADRLSRLAAERHLRTILGMSSPLESDEVPPADAMGWQVTEGPVGSGSSESHLELLFRNVFEERLKALNATVKEKPGPSGNRLTITFGGDQRVWTLTPQELSHGSIPDFVLRSNDPGIPPIAIFTDGWTYHASPQHNRIADDAVKRNTLRLNDFAVLGLTDADLTEGGKHAPAYEWVLPPVVDHLLALPAGQPGGGFNRDAVKALTGGPMDWLMSWIQQPHHAPRKALADAVWMLLAANGAVGIAVDAEASLAGLAAELMAAAGNATTSGAPSAIWWREGQVGVLTRLHPATQTAMETVVILDDSDSAVADPDHKRAWQRWLQLANAFTDASHTVVLTSTTLATTTGAPAVVVASVAAPAVDLAPEWAALADLVKDSALELALVRALANSTTVAVPVYGEEFANGTPVDFAWPNRKIAVLVDPDDASIEDLQADGWTVVDAKIEALLEALTEKEAH</sequence>
<keyword evidence="1" id="KW-0547">Nucleotide-binding</keyword>
<reference evidence="5 6" key="1">
    <citation type="submission" date="2018-10" db="EMBL/GenBank/DDBJ databases">
        <title>Sequencing the genomes of 1000 actinobacteria strains.</title>
        <authorList>
            <person name="Klenk H.-P."/>
        </authorList>
    </citation>
    <scope>NUCLEOTIDE SEQUENCE [LARGE SCALE GENOMIC DNA]</scope>
    <source>
        <strain evidence="5 6">DSM 44267</strain>
    </source>
</reference>
<dbReference type="GO" id="GO:0005524">
    <property type="term" value="F:ATP binding"/>
    <property type="evidence" value="ECO:0007669"/>
    <property type="project" value="UniProtKB-KW"/>
</dbReference>
<evidence type="ECO:0000256" key="2">
    <source>
        <dbReference type="ARBA" id="ARBA00022840"/>
    </source>
</evidence>
<dbReference type="EMBL" id="RBXT01000001">
    <property type="protein sequence ID" value="RKT79416.1"/>
    <property type="molecule type" value="Genomic_DNA"/>
</dbReference>
<dbReference type="PROSITE" id="PS51192">
    <property type="entry name" value="HELICASE_ATP_BIND_1"/>
    <property type="match status" value="1"/>
</dbReference>
<dbReference type="GO" id="GO:0003676">
    <property type="term" value="F:nucleic acid binding"/>
    <property type="evidence" value="ECO:0007669"/>
    <property type="project" value="InterPro"/>
</dbReference>
<dbReference type="SMART" id="SM00490">
    <property type="entry name" value="HELICc"/>
    <property type="match status" value="1"/>
</dbReference>
<gene>
    <name evidence="5" type="ORF">DFJ68_2886</name>
</gene>
<dbReference type="Gene3D" id="3.40.50.300">
    <property type="entry name" value="P-loop containing nucleotide triphosphate hydrolases"/>
    <property type="match status" value="2"/>
</dbReference>
<keyword evidence="6" id="KW-1185">Reference proteome</keyword>
<organism evidence="5 6">
    <name type="scientific">Terracoccus luteus</name>
    <dbReference type="NCBI Taxonomy" id="53356"/>
    <lineage>
        <taxon>Bacteria</taxon>
        <taxon>Bacillati</taxon>
        <taxon>Actinomycetota</taxon>
        <taxon>Actinomycetes</taxon>
        <taxon>Micrococcales</taxon>
        <taxon>Intrasporangiaceae</taxon>
        <taxon>Terracoccus</taxon>
    </lineage>
</organism>
<dbReference type="RefSeq" id="WP_121034272.1">
    <property type="nucleotide sequence ID" value="NZ_RBXT01000001.1"/>
</dbReference>
<dbReference type="PANTHER" id="PTHR47957">
    <property type="entry name" value="ATP-DEPENDENT HELICASE HRQ1"/>
    <property type="match status" value="1"/>
</dbReference>
<dbReference type="PROSITE" id="PS51194">
    <property type="entry name" value="HELICASE_CTER"/>
    <property type="match status" value="1"/>
</dbReference>
<dbReference type="InterPro" id="IPR027417">
    <property type="entry name" value="P-loop_NTPase"/>
</dbReference>
<name>A0A495Y2T7_9MICO</name>
<dbReference type="InterPro" id="IPR018973">
    <property type="entry name" value="MZB"/>
</dbReference>
<dbReference type="InterPro" id="IPR014001">
    <property type="entry name" value="Helicase_ATP-bd"/>
</dbReference>
<dbReference type="PANTHER" id="PTHR47957:SF3">
    <property type="entry name" value="ATP-DEPENDENT HELICASE HRQ1"/>
    <property type="match status" value="1"/>
</dbReference>
<dbReference type="GO" id="GO:0043138">
    <property type="term" value="F:3'-5' DNA helicase activity"/>
    <property type="evidence" value="ECO:0007669"/>
    <property type="project" value="TreeGrafter"/>
</dbReference>
<evidence type="ECO:0000259" key="3">
    <source>
        <dbReference type="PROSITE" id="PS51192"/>
    </source>
</evidence>
<evidence type="ECO:0000313" key="5">
    <source>
        <dbReference type="EMBL" id="RKT79416.1"/>
    </source>
</evidence>
<dbReference type="Pfam" id="PF00270">
    <property type="entry name" value="DEAD"/>
    <property type="match status" value="1"/>
</dbReference>
<evidence type="ECO:0000256" key="1">
    <source>
        <dbReference type="ARBA" id="ARBA00022741"/>
    </source>
</evidence>
<evidence type="ECO:0000313" key="6">
    <source>
        <dbReference type="Proteomes" id="UP000278440"/>
    </source>
</evidence>
<protein>
    <submittedName>
        <fullName evidence="5">ATP-dependent helicase YprA (DUF1998 family)</fullName>
    </submittedName>
</protein>
<keyword evidence="2" id="KW-0067">ATP-binding</keyword>
<keyword evidence="5" id="KW-0378">Hydrolase</keyword>